<evidence type="ECO:0000259" key="10">
    <source>
        <dbReference type="Pfam" id="PF04290"/>
    </source>
</evidence>
<keyword evidence="2 9" id="KW-0813">Transport</keyword>
<dbReference type="Pfam" id="PF04290">
    <property type="entry name" value="DctQ"/>
    <property type="match status" value="1"/>
</dbReference>
<comment type="subunit">
    <text evidence="9">The complex comprises the extracytoplasmic solute receptor protein and the two transmembrane proteins.</text>
</comment>
<keyword evidence="4 9" id="KW-0997">Cell inner membrane</keyword>
<name>A0A2M8IX69_9RHOB</name>
<evidence type="ECO:0000256" key="5">
    <source>
        <dbReference type="ARBA" id="ARBA00022692"/>
    </source>
</evidence>
<feature type="transmembrane region" description="Helical" evidence="9">
    <location>
        <begin position="51"/>
        <end position="70"/>
    </location>
</feature>
<comment type="function">
    <text evidence="9">Part of the tripartite ATP-independent periplasmic (TRAP) transport system.</text>
</comment>
<sequence length="198" mass="22357">MPRFLLAYIRWTDRFNRGVGRIAMYGIFLMMAILLWSSVSKTFFTPSLWTLEMAQFAMVAYYILGGPYSIQLGANVRMDLFYGDWSPRRKAWFDACTVFLLMFYIGVLLYGALSSAAYSLGYFGDAPLAFHRDLLIAFVTGGPDAAGEMLGFLERSPTAWRPYLWPIKAVMIVGFGLMLLQALSEFLKDVATLRGVTL</sequence>
<evidence type="ECO:0000256" key="6">
    <source>
        <dbReference type="ARBA" id="ARBA00022989"/>
    </source>
</evidence>
<gene>
    <name evidence="11" type="ORF">CVM52_18975</name>
</gene>
<feature type="domain" description="Tripartite ATP-independent periplasmic transporters DctQ component" evidence="10">
    <location>
        <begin position="30"/>
        <end position="190"/>
    </location>
</feature>
<dbReference type="AlphaFoldDB" id="A0A2M8IX69"/>
<keyword evidence="7 9" id="KW-0472">Membrane</keyword>
<keyword evidence="6 9" id="KW-1133">Transmembrane helix</keyword>
<comment type="subcellular location">
    <subcellularLocation>
        <location evidence="1 9">Cell inner membrane</location>
        <topology evidence="1 9">Multi-pass membrane protein</topology>
    </subcellularLocation>
</comment>
<feature type="transmembrane region" description="Helical" evidence="9">
    <location>
        <begin position="163"/>
        <end position="184"/>
    </location>
</feature>
<keyword evidence="5 9" id="KW-0812">Transmembrane</keyword>
<evidence type="ECO:0000313" key="11">
    <source>
        <dbReference type="EMBL" id="PJE35078.1"/>
    </source>
</evidence>
<dbReference type="RefSeq" id="WP_100164008.1">
    <property type="nucleotide sequence ID" value="NZ_PGTB01000116.1"/>
</dbReference>
<evidence type="ECO:0000256" key="4">
    <source>
        <dbReference type="ARBA" id="ARBA00022519"/>
    </source>
</evidence>
<proteinExistence type="inferred from homology"/>
<feature type="transmembrane region" description="Helical" evidence="9">
    <location>
        <begin position="21"/>
        <end position="39"/>
    </location>
</feature>
<keyword evidence="12" id="KW-1185">Reference proteome</keyword>
<evidence type="ECO:0000256" key="9">
    <source>
        <dbReference type="RuleBase" id="RU369079"/>
    </source>
</evidence>
<keyword evidence="3" id="KW-1003">Cell membrane</keyword>
<organism evidence="11 12">
    <name type="scientific">Pseudooceanicola lipolyticus</name>
    <dbReference type="NCBI Taxonomy" id="2029104"/>
    <lineage>
        <taxon>Bacteria</taxon>
        <taxon>Pseudomonadati</taxon>
        <taxon>Pseudomonadota</taxon>
        <taxon>Alphaproteobacteria</taxon>
        <taxon>Rhodobacterales</taxon>
        <taxon>Paracoccaceae</taxon>
        <taxon>Pseudooceanicola</taxon>
    </lineage>
</organism>
<dbReference type="PANTHER" id="PTHR35011">
    <property type="entry name" value="2,3-DIKETO-L-GULONATE TRAP TRANSPORTER SMALL PERMEASE PROTEIN YIAM"/>
    <property type="match status" value="1"/>
</dbReference>
<dbReference type="InterPro" id="IPR007387">
    <property type="entry name" value="TRAP_DctQ"/>
</dbReference>
<evidence type="ECO:0000256" key="7">
    <source>
        <dbReference type="ARBA" id="ARBA00023136"/>
    </source>
</evidence>
<feature type="transmembrane region" description="Helical" evidence="9">
    <location>
        <begin position="91"/>
        <end position="113"/>
    </location>
</feature>
<dbReference type="GO" id="GO:0005886">
    <property type="term" value="C:plasma membrane"/>
    <property type="evidence" value="ECO:0007669"/>
    <property type="project" value="UniProtKB-SubCell"/>
</dbReference>
<evidence type="ECO:0000313" key="12">
    <source>
        <dbReference type="Proteomes" id="UP000231553"/>
    </source>
</evidence>
<evidence type="ECO:0000256" key="8">
    <source>
        <dbReference type="ARBA" id="ARBA00038436"/>
    </source>
</evidence>
<comment type="similarity">
    <text evidence="8 9">Belongs to the TRAP transporter small permease family.</text>
</comment>
<evidence type="ECO:0000256" key="2">
    <source>
        <dbReference type="ARBA" id="ARBA00022448"/>
    </source>
</evidence>
<accession>A0A2M8IX69</accession>
<dbReference type="Proteomes" id="UP000231553">
    <property type="component" value="Unassembled WGS sequence"/>
</dbReference>
<reference evidence="11 12" key="1">
    <citation type="journal article" date="2018" name="Int. J. Syst. Evol. Microbiol.">
        <title>Pseudooceanicola lipolyticus sp. nov., a marine alphaproteobacterium, reclassification of Oceanicola flagellatus as Pseudooceanicola flagellatus comb. nov. and emended description of the genus Pseudooceanicola.</title>
        <authorList>
            <person name="Huang M.-M."/>
            <person name="Guo L.-L."/>
            <person name="Wu Y.-H."/>
            <person name="Lai Q.-L."/>
            <person name="Shao Z.-Z."/>
            <person name="Wang C.-S."/>
            <person name="Wu M."/>
            <person name="Xu X.-W."/>
        </authorList>
    </citation>
    <scope>NUCLEOTIDE SEQUENCE [LARGE SCALE GENOMIC DNA]</scope>
    <source>
        <strain evidence="11 12">157</strain>
    </source>
</reference>
<comment type="caution">
    <text evidence="11">The sequence shown here is derived from an EMBL/GenBank/DDBJ whole genome shotgun (WGS) entry which is preliminary data.</text>
</comment>
<evidence type="ECO:0000256" key="3">
    <source>
        <dbReference type="ARBA" id="ARBA00022475"/>
    </source>
</evidence>
<dbReference type="EMBL" id="PGTB01000116">
    <property type="protein sequence ID" value="PJE35078.1"/>
    <property type="molecule type" value="Genomic_DNA"/>
</dbReference>
<protein>
    <recommendedName>
        <fullName evidence="9">TRAP transporter small permease protein</fullName>
    </recommendedName>
</protein>
<dbReference type="GO" id="GO:0022857">
    <property type="term" value="F:transmembrane transporter activity"/>
    <property type="evidence" value="ECO:0007669"/>
    <property type="project" value="UniProtKB-UniRule"/>
</dbReference>
<evidence type="ECO:0000256" key="1">
    <source>
        <dbReference type="ARBA" id="ARBA00004429"/>
    </source>
</evidence>
<dbReference type="InterPro" id="IPR055348">
    <property type="entry name" value="DctQ"/>
</dbReference>
<dbReference type="OrthoDB" id="9794346at2"/>
<dbReference type="PANTHER" id="PTHR35011:SF4">
    <property type="entry name" value="SLL1102 PROTEIN"/>
    <property type="match status" value="1"/>
</dbReference>